<dbReference type="GO" id="GO:0004497">
    <property type="term" value="F:monooxygenase activity"/>
    <property type="evidence" value="ECO:0007669"/>
    <property type="project" value="UniProtKB-KW"/>
</dbReference>
<evidence type="ECO:0000313" key="3">
    <source>
        <dbReference type="Proteomes" id="UP000182961"/>
    </source>
</evidence>
<dbReference type="EMBL" id="FOUT01000007">
    <property type="protein sequence ID" value="SFN16045.1"/>
    <property type="molecule type" value="Genomic_DNA"/>
</dbReference>
<dbReference type="Pfam" id="PF03992">
    <property type="entry name" value="ABM"/>
    <property type="match status" value="1"/>
</dbReference>
<dbReference type="InterPro" id="IPR011008">
    <property type="entry name" value="Dimeric_a/b-barrel"/>
</dbReference>
<evidence type="ECO:0000259" key="1">
    <source>
        <dbReference type="PROSITE" id="PS51725"/>
    </source>
</evidence>
<keyword evidence="2" id="KW-0560">Oxidoreductase</keyword>
<gene>
    <name evidence="2" type="ORF">SAMN05444143_10763</name>
</gene>
<sequence length="98" mass="11633">MLVRIVKLSFLPEHITTFLENFESIKHQIRNTPGNCLLELYQDQANPNIFFTYSYWETASDLENYRQSAFFNDVWTDTKKLFNAKPEAWSVHKLESLV</sequence>
<dbReference type="Proteomes" id="UP000182961">
    <property type="component" value="Unassembled WGS sequence"/>
</dbReference>
<dbReference type="PROSITE" id="PS51725">
    <property type="entry name" value="ABM"/>
    <property type="match status" value="1"/>
</dbReference>
<keyword evidence="2" id="KW-0503">Monooxygenase</keyword>
<dbReference type="RefSeq" id="WP_024980863.1">
    <property type="nucleotide sequence ID" value="NZ_CBCRUM010000013.1"/>
</dbReference>
<dbReference type="Gene3D" id="3.30.70.100">
    <property type="match status" value="1"/>
</dbReference>
<evidence type="ECO:0000313" key="2">
    <source>
        <dbReference type="EMBL" id="SFN16045.1"/>
    </source>
</evidence>
<accession>A0A1I4WR61</accession>
<protein>
    <submittedName>
        <fullName evidence="2">Quinol monooxygenase YgiN</fullName>
    </submittedName>
</protein>
<name>A0A1I4WR61_9FLAO</name>
<feature type="domain" description="ABM" evidence="1">
    <location>
        <begin position="2"/>
        <end position="91"/>
    </location>
</feature>
<dbReference type="InterPro" id="IPR007138">
    <property type="entry name" value="ABM_dom"/>
</dbReference>
<dbReference type="STRING" id="29536.FLB_02820"/>
<reference evidence="3" key="1">
    <citation type="submission" date="2016-10" db="EMBL/GenBank/DDBJ databases">
        <authorList>
            <person name="Varghese N."/>
            <person name="Submissions S."/>
        </authorList>
    </citation>
    <scope>NUCLEOTIDE SEQUENCE [LARGE SCALE GENOMIC DNA]</scope>
    <source>
        <strain evidence="3">DSM 4002</strain>
    </source>
</reference>
<dbReference type="eggNOG" id="COG2329">
    <property type="taxonomic scope" value="Bacteria"/>
</dbReference>
<proteinExistence type="predicted"/>
<organism evidence="2 3">
    <name type="scientific">Flavobacterium succinicans</name>
    <dbReference type="NCBI Taxonomy" id="29536"/>
    <lineage>
        <taxon>Bacteria</taxon>
        <taxon>Pseudomonadati</taxon>
        <taxon>Bacteroidota</taxon>
        <taxon>Flavobacteriia</taxon>
        <taxon>Flavobacteriales</taxon>
        <taxon>Flavobacteriaceae</taxon>
        <taxon>Flavobacterium</taxon>
    </lineage>
</organism>
<keyword evidence="3" id="KW-1185">Reference proteome</keyword>
<dbReference type="AlphaFoldDB" id="A0A1I4WR61"/>
<dbReference type="SUPFAM" id="SSF54909">
    <property type="entry name" value="Dimeric alpha+beta barrel"/>
    <property type="match status" value="1"/>
</dbReference>